<reference evidence="2 3" key="1">
    <citation type="submission" date="2024-01" db="EMBL/GenBank/DDBJ databases">
        <title>Genome assemblies of Stephania.</title>
        <authorList>
            <person name="Yang L."/>
        </authorList>
    </citation>
    <scope>NUCLEOTIDE SEQUENCE [LARGE SCALE GENOMIC DNA]</scope>
    <source>
        <strain evidence="2">QJT</strain>
        <tissue evidence="2">Leaf</tissue>
    </source>
</reference>
<organism evidence="2 3">
    <name type="scientific">Stephania japonica</name>
    <dbReference type="NCBI Taxonomy" id="461633"/>
    <lineage>
        <taxon>Eukaryota</taxon>
        <taxon>Viridiplantae</taxon>
        <taxon>Streptophyta</taxon>
        <taxon>Embryophyta</taxon>
        <taxon>Tracheophyta</taxon>
        <taxon>Spermatophyta</taxon>
        <taxon>Magnoliopsida</taxon>
        <taxon>Ranunculales</taxon>
        <taxon>Menispermaceae</taxon>
        <taxon>Menispermoideae</taxon>
        <taxon>Cissampelideae</taxon>
        <taxon>Stephania</taxon>
    </lineage>
</organism>
<name>A0AAP0K342_9MAGN</name>
<gene>
    <name evidence="2" type="ORF">Sjap_004906</name>
</gene>
<evidence type="ECO:0000256" key="1">
    <source>
        <dbReference type="SAM" id="MobiDB-lite"/>
    </source>
</evidence>
<feature type="region of interest" description="Disordered" evidence="1">
    <location>
        <begin position="46"/>
        <end position="66"/>
    </location>
</feature>
<comment type="caution">
    <text evidence="2">The sequence shown here is derived from an EMBL/GenBank/DDBJ whole genome shotgun (WGS) entry which is preliminary data.</text>
</comment>
<accession>A0AAP0K342</accession>
<dbReference type="EMBL" id="JBBNAE010000002">
    <property type="protein sequence ID" value="KAK9145003.1"/>
    <property type="molecule type" value="Genomic_DNA"/>
</dbReference>
<keyword evidence="3" id="KW-1185">Reference proteome</keyword>
<feature type="compositionally biased region" description="Low complexity" evidence="1">
    <location>
        <begin position="54"/>
        <end position="66"/>
    </location>
</feature>
<proteinExistence type="predicted"/>
<dbReference type="Proteomes" id="UP001417504">
    <property type="component" value="Unassembled WGS sequence"/>
</dbReference>
<dbReference type="AlphaFoldDB" id="A0AAP0K342"/>
<sequence>MHCSSPSVLTFFRALSLGSASSRFIRFSTLSLDFSASSFIKSSQRGAFLSPGTSFNESSPSSANSE</sequence>
<protein>
    <submittedName>
        <fullName evidence="2">Uncharacterized protein</fullName>
    </submittedName>
</protein>
<evidence type="ECO:0000313" key="3">
    <source>
        <dbReference type="Proteomes" id="UP001417504"/>
    </source>
</evidence>
<evidence type="ECO:0000313" key="2">
    <source>
        <dbReference type="EMBL" id="KAK9145003.1"/>
    </source>
</evidence>